<dbReference type="GO" id="GO:0006629">
    <property type="term" value="P:lipid metabolic process"/>
    <property type="evidence" value="ECO:0007669"/>
    <property type="project" value="InterPro"/>
</dbReference>
<evidence type="ECO:0000256" key="5">
    <source>
        <dbReference type="ARBA" id="ARBA00022801"/>
    </source>
</evidence>
<dbReference type="PANTHER" id="PTHR43620">
    <property type="entry name" value="GLYCEROPHOSPHORYL DIESTER PHOSPHODIESTERASE"/>
    <property type="match status" value="1"/>
</dbReference>
<dbReference type="SUPFAM" id="SSF51695">
    <property type="entry name" value="PLC-like phosphodiesterases"/>
    <property type="match status" value="1"/>
</dbReference>
<evidence type="ECO:0000256" key="2">
    <source>
        <dbReference type="ARBA" id="ARBA00012247"/>
    </source>
</evidence>
<proteinExistence type="inferred from homology"/>
<comment type="caution">
    <text evidence="8">The sequence shown here is derived from an EMBL/GenBank/DDBJ whole genome shotgun (WGS) entry which is preliminary data.</text>
</comment>
<protein>
    <recommendedName>
        <fullName evidence="2">glycerophosphodiester phosphodiesterase</fullName>
        <ecNumber evidence="2">3.1.4.46</ecNumber>
    </recommendedName>
</protein>
<keyword evidence="4" id="KW-0319">Glycerol metabolism</keyword>
<evidence type="ECO:0000313" key="9">
    <source>
        <dbReference type="Proteomes" id="UP000737113"/>
    </source>
</evidence>
<dbReference type="PANTHER" id="PTHR43620:SF7">
    <property type="entry name" value="GLYCEROPHOSPHODIESTER PHOSPHODIESTERASE GDPD5-RELATED"/>
    <property type="match status" value="1"/>
</dbReference>
<comment type="catalytic activity">
    <reaction evidence="6">
        <text>a sn-glycero-3-phosphodiester + H2O = an alcohol + sn-glycerol 3-phosphate + H(+)</text>
        <dbReference type="Rhea" id="RHEA:12969"/>
        <dbReference type="ChEBI" id="CHEBI:15377"/>
        <dbReference type="ChEBI" id="CHEBI:15378"/>
        <dbReference type="ChEBI" id="CHEBI:30879"/>
        <dbReference type="ChEBI" id="CHEBI:57597"/>
        <dbReference type="ChEBI" id="CHEBI:83408"/>
        <dbReference type="EC" id="3.1.4.46"/>
    </reaction>
</comment>
<keyword evidence="5" id="KW-0378">Hydrolase</keyword>
<dbReference type="EMBL" id="JAAXYH010000005">
    <property type="protein sequence ID" value="NMH65406.1"/>
    <property type="molecule type" value="Genomic_DNA"/>
</dbReference>
<dbReference type="PROSITE" id="PS51704">
    <property type="entry name" value="GP_PDE"/>
    <property type="match status" value="1"/>
</dbReference>
<keyword evidence="9" id="KW-1185">Reference proteome</keyword>
<dbReference type="CDD" id="cd08560">
    <property type="entry name" value="GDPD_EcGlpQ_like_1"/>
    <property type="match status" value="1"/>
</dbReference>
<dbReference type="EC" id="3.1.4.46" evidence="2"/>
<dbReference type="AlphaFoldDB" id="A0A972JMR8"/>
<comment type="similarity">
    <text evidence="1">Belongs to the glycerophosphoryl diester phosphodiesterase family.</text>
</comment>
<evidence type="ECO:0000259" key="7">
    <source>
        <dbReference type="PROSITE" id="PS51704"/>
    </source>
</evidence>
<dbReference type="GO" id="GO:0006071">
    <property type="term" value="P:glycerol metabolic process"/>
    <property type="evidence" value="ECO:0007669"/>
    <property type="project" value="UniProtKB-KW"/>
</dbReference>
<dbReference type="InterPro" id="IPR017946">
    <property type="entry name" value="PLC-like_Pdiesterase_TIM-brl"/>
</dbReference>
<dbReference type="InterPro" id="IPR030395">
    <property type="entry name" value="GP_PDE_dom"/>
</dbReference>
<evidence type="ECO:0000313" key="8">
    <source>
        <dbReference type="EMBL" id="NMH65406.1"/>
    </source>
</evidence>
<evidence type="ECO:0000256" key="6">
    <source>
        <dbReference type="ARBA" id="ARBA00047512"/>
    </source>
</evidence>
<gene>
    <name evidence="8" type="ORF">HC757_09505</name>
</gene>
<name>A0A972JMR8_9GAMM</name>
<dbReference type="GO" id="GO:0008889">
    <property type="term" value="F:glycerophosphodiester phosphodiesterase activity"/>
    <property type="evidence" value="ECO:0007669"/>
    <property type="project" value="UniProtKB-EC"/>
</dbReference>
<feature type="domain" description="GP-PDE" evidence="7">
    <location>
        <begin position="99"/>
        <end position="442"/>
    </location>
</feature>
<dbReference type="Gene3D" id="3.20.20.190">
    <property type="entry name" value="Phosphatidylinositol (PI) phosphodiesterase"/>
    <property type="match status" value="1"/>
</dbReference>
<evidence type="ECO:0000256" key="3">
    <source>
        <dbReference type="ARBA" id="ARBA00022729"/>
    </source>
</evidence>
<reference evidence="8" key="1">
    <citation type="submission" date="2020-04" db="EMBL/GenBank/DDBJ databases">
        <title>Description of Shewanella salipaludis sp. nov., isolated from a salt marsh.</title>
        <authorList>
            <person name="Park S."/>
            <person name="Yoon J.-H."/>
        </authorList>
    </citation>
    <scope>NUCLEOTIDE SEQUENCE</scope>
    <source>
        <strain evidence="8">SHSM-M6</strain>
    </source>
</reference>
<evidence type="ECO:0000256" key="1">
    <source>
        <dbReference type="ARBA" id="ARBA00007277"/>
    </source>
</evidence>
<accession>A0A972JMR8</accession>
<evidence type="ECO:0000256" key="4">
    <source>
        <dbReference type="ARBA" id="ARBA00022798"/>
    </source>
</evidence>
<dbReference type="Pfam" id="PF03009">
    <property type="entry name" value="GDPD"/>
    <property type="match status" value="1"/>
</dbReference>
<sequence>MTQIPLNPPTLNLPTLRTQALKPSPLWLLLSCGMLLSACNSDKAQGTDDPQAEIPPAQEVAKVMAHPGPRPLFLVDQLPAGELKDTLSQCRNNSFYRTDFAIGHRGAALQFPEHTKESYQAAIDSGAGIVECDVTFTADKQLVCRHSQCDLATTTNILAIPELANKCSQGFSPADPANGISASATCCTSDISLAEFKTLKGKMDGANPEATTVEAYMAGTPGWRTDLYAGNGTLMTHAESIALFKAAGVKMTPELKAPSVPMPFDGMSQQDYAQKMLDEYSAAGVDPGQVYPQSFSLEDVKYWIANAPEFAKQAVFLDDRYDFDTSFNPQDATTWTPGMAELKTQGVEIIAPPLWVLVALDANNKLMPSEYALAAKAAGLDIIAWSLERSGLLKDGGGWYYQGVTEAIDNEGDALELLDVLAKDIGVLGVFSDWPATVTYYANCMGL</sequence>
<keyword evidence="3" id="KW-0732">Signal</keyword>
<organism evidence="8 9">
    <name type="scientific">Shewanella salipaludis</name>
    <dbReference type="NCBI Taxonomy" id="2723052"/>
    <lineage>
        <taxon>Bacteria</taxon>
        <taxon>Pseudomonadati</taxon>
        <taxon>Pseudomonadota</taxon>
        <taxon>Gammaproteobacteria</taxon>
        <taxon>Alteromonadales</taxon>
        <taxon>Shewanellaceae</taxon>
        <taxon>Shewanella</taxon>
    </lineage>
</organism>
<dbReference type="Proteomes" id="UP000737113">
    <property type="component" value="Unassembled WGS sequence"/>
</dbReference>